<gene>
    <name evidence="4" type="ORF">FRX48_01009</name>
</gene>
<evidence type="ECO:0000256" key="3">
    <source>
        <dbReference type="PROSITE-ProRule" id="PRU00023"/>
    </source>
</evidence>
<dbReference type="GO" id="GO:0085020">
    <property type="term" value="P:protein K6-linked ubiquitination"/>
    <property type="evidence" value="ECO:0007669"/>
    <property type="project" value="TreeGrafter"/>
</dbReference>
<dbReference type="Proteomes" id="UP000324767">
    <property type="component" value="Unassembled WGS sequence"/>
</dbReference>
<feature type="repeat" description="ANK" evidence="3">
    <location>
        <begin position="93"/>
        <end position="125"/>
    </location>
</feature>
<dbReference type="GO" id="GO:0004842">
    <property type="term" value="F:ubiquitin-protein transferase activity"/>
    <property type="evidence" value="ECO:0007669"/>
    <property type="project" value="TreeGrafter"/>
</dbReference>
<dbReference type="EMBL" id="VXIT01000001">
    <property type="protein sequence ID" value="KAA6416289.1"/>
    <property type="molecule type" value="Genomic_DNA"/>
</dbReference>
<dbReference type="OrthoDB" id="539213at2759"/>
<dbReference type="Gene3D" id="1.25.40.20">
    <property type="entry name" value="Ankyrin repeat-containing domain"/>
    <property type="match status" value="1"/>
</dbReference>
<dbReference type="InterPro" id="IPR002110">
    <property type="entry name" value="Ankyrin_rpt"/>
</dbReference>
<evidence type="ECO:0000256" key="2">
    <source>
        <dbReference type="ARBA" id="ARBA00023043"/>
    </source>
</evidence>
<sequence>MDLYNDCWENDDDNEDFGYRELMCDLRSTPLHDAVRAQDLYWVRRLLNSGVNFHAYDGQARDVLQAAVVVKGNEEFVRLLLDSGANVNALGRVHGTALQQAVRTGNKNTLQLLIGRGAKVDTSEPFGCGEALQLATETGKPEVVELLLRTGANVNAYCASSMYGYAIEAAAHYGSEKVGRRQCARRLPWKYLASSGSLWQSKARAGM</sequence>
<accession>A0A5M8Q5B8</accession>
<keyword evidence="1" id="KW-0677">Repeat</keyword>
<dbReference type="SUPFAM" id="SSF48403">
    <property type="entry name" value="Ankyrin repeat"/>
    <property type="match status" value="1"/>
</dbReference>
<evidence type="ECO:0000313" key="5">
    <source>
        <dbReference type="Proteomes" id="UP000324767"/>
    </source>
</evidence>
<name>A0A5M8Q5B8_9LECA</name>
<dbReference type="SMART" id="SM00248">
    <property type="entry name" value="ANK"/>
    <property type="match status" value="4"/>
</dbReference>
<evidence type="ECO:0000256" key="1">
    <source>
        <dbReference type="ARBA" id="ARBA00022737"/>
    </source>
</evidence>
<keyword evidence="2 3" id="KW-0040">ANK repeat</keyword>
<protein>
    <submittedName>
        <fullName evidence="4">Uncharacterized protein</fullName>
    </submittedName>
</protein>
<organism evidence="4 5">
    <name type="scientific">Lasallia pustulata</name>
    <dbReference type="NCBI Taxonomy" id="136370"/>
    <lineage>
        <taxon>Eukaryota</taxon>
        <taxon>Fungi</taxon>
        <taxon>Dikarya</taxon>
        <taxon>Ascomycota</taxon>
        <taxon>Pezizomycotina</taxon>
        <taxon>Lecanoromycetes</taxon>
        <taxon>OSLEUM clade</taxon>
        <taxon>Umbilicariomycetidae</taxon>
        <taxon>Umbilicariales</taxon>
        <taxon>Umbilicariaceae</taxon>
        <taxon>Lasallia</taxon>
    </lineage>
</organism>
<evidence type="ECO:0000313" key="4">
    <source>
        <dbReference type="EMBL" id="KAA6416289.1"/>
    </source>
</evidence>
<dbReference type="Pfam" id="PF00023">
    <property type="entry name" value="Ank"/>
    <property type="match status" value="1"/>
</dbReference>
<comment type="caution">
    <text evidence="4">The sequence shown here is derived from an EMBL/GenBank/DDBJ whole genome shotgun (WGS) entry which is preliminary data.</text>
</comment>
<feature type="repeat" description="ANK" evidence="3">
    <location>
        <begin position="26"/>
        <end position="58"/>
    </location>
</feature>
<dbReference type="PANTHER" id="PTHR24171">
    <property type="entry name" value="ANKYRIN REPEAT DOMAIN-CONTAINING PROTEIN 39-RELATED"/>
    <property type="match status" value="1"/>
</dbReference>
<dbReference type="Pfam" id="PF12796">
    <property type="entry name" value="Ank_2"/>
    <property type="match status" value="1"/>
</dbReference>
<dbReference type="PANTHER" id="PTHR24171:SF8">
    <property type="entry name" value="BRCA1-ASSOCIATED RING DOMAIN PROTEIN 1"/>
    <property type="match status" value="1"/>
</dbReference>
<dbReference type="AlphaFoldDB" id="A0A5M8Q5B8"/>
<reference evidence="4 5" key="1">
    <citation type="submission" date="2019-09" db="EMBL/GenBank/DDBJ databases">
        <title>The hologenome of the rock-dwelling lichen Lasallia pustulata.</title>
        <authorList>
            <person name="Greshake Tzovaras B."/>
            <person name="Segers F."/>
            <person name="Bicker A."/>
            <person name="Dal Grande F."/>
            <person name="Otte J."/>
            <person name="Hankeln T."/>
            <person name="Schmitt I."/>
            <person name="Ebersberger I."/>
        </authorList>
    </citation>
    <scope>NUCLEOTIDE SEQUENCE [LARGE SCALE GENOMIC DNA]</scope>
    <source>
        <strain evidence="4">A1-1</strain>
    </source>
</reference>
<dbReference type="PROSITE" id="PS50297">
    <property type="entry name" value="ANK_REP_REGION"/>
    <property type="match status" value="1"/>
</dbReference>
<dbReference type="PROSITE" id="PS50088">
    <property type="entry name" value="ANK_REPEAT"/>
    <property type="match status" value="3"/>
</dbReference>
<proteinExistence type="predicted"/>
<feature type="repeat" description="ANK" evidence="3">
    <location>
        <begin position="131"/>
        <end position="159"/>
    </location>
</feature>
<dbReference type="InterPro" id="IPR036770">
    <property type="entry name" value="Ankyrin_rpt-contain_sf"/>
</dbReference>